<evidence type="ECO:0000256" key="1">
    <source>
        <dbReference type="ARBA" id="ARBA00004651"/>
    </source>
</evidence>
<protein>
    <recommendedName>
        <fullName evidence="7">DUF2179 domain-containing protein</fullName>
    </recommendedName>
</protein>
<dbReference type="InterPro" id="IPR051461">
    <property type="entry name" value="UPF0750_membrane"/>
</dbReference>
<gene>
    <name evidence="8" type="ORF">Sdiek1_0336</name>
</gene>
<dbReference type="AlphaFoldDB" id="A0A1Y0HHD3"/>
<evidence type="ECO:0000256" key="5">
    <source>
        <dbReference type="ARBA" id="ARBA00023136"/>
    </source>
</evidence>
<dbReference type="EMBL" id="CP021416">
    <property type="protein sequence ID" value="ARU47519.1"/>
    <property type="molecule type" value="Genomic_DNA"/>
</dbReference>
<keyword evidence="4 6" id="KW-1133">Transmembrane helix</keyword>
<evidence type="ECO:0000256" key="4">
    <source>
        <dbReference type="ARBA" id="ARBA00022989"/>
    </source>
</evidence>
<dbReference type="OrthoDB" id="265478at2"/>
<dbReference type="Pfam" id="PF02588">
    <property type="entry name" value="YitT_membrane"/>
    <property type="match status" value="1"/>
</dbReference>
<sequence>MKLPSRSLALFQYTYVLLGTMSMAFAVVCFLSPNNMVTGGGIGIALILHYIITSLTLGTLIMLVSVPFIILGFIYFGKQYTFKTLLAMFATSFFTDLFREFLHLKPLTDDILLAAIFGGIFIGLGVGLVIKGRSSTGSTSVVGEIVAMKSKFKASEVLLSIDVTIMFAYIFVYGDLKKALYSMIGVYVTAKVIDVILTGRPSKKVVKIVSNNVEALTEQIRERIEEHGTIFTGIGLHHQKQTKTMILVTVEMSKIQLLKDIIREYDPEAFLIISEASEFLGRD</sequence>
<keyword evidence="3 6" id="KW-0812">Transmembrane</keyword>
<evidence type="ECO:0000256" key="6">
    <source>
        <dbReference type="SAM" id="Phobius"/>
    </source>
</evidence>
<evidence type="ECO:0000256" key="2">
    <source>
        <dbReference type="ARBA" id="ARBA00022475"/>
    </source>
</evidence>
<dbReference type="RefSeq" id="WP_087437603.1">
    <property type="nucleotide sequence ID" value="NZ_CP021416.1"/>
</dbReference>
<dbReference type="InterPro" id="IPR003740">
    <property type="entry name" value="YitT"/>
</dbReference>
<dbReference type="PIRSF" id="PIRSF006483">
    <property type="entry name" value="Membrane_protein_YitT"/>
    <property type="match status" value="1"/>
</dbReference>
<dbReference type="Pfam" id="PF10035">
    <property type="entry name" value="DUF2179"/>
    <property type="match status" value="1"/>
</dbReference>
<reference evidence="9" key="1">
    <citation type="submission" date="2017-05" db="EMBL/GenBank/DDBJ databases">
        <title>Dechlorination kinetics govern the competition between two new strains of the genus Sulfurospirillum.</title>
        <authorList>
            <person name="Buttet G.F."/>
            <person name="Murray A.M."/>
            <person name="Goris T."/>
            <person name="Burion M."/>
            <person name="Lin B."/>
            <person name="Rolle M."/>
            <person name="Maillard J."/>
        </authorList>
    </citation>
    <scope>NUCLEOTIDE SEQUENCE [LARGE SCALE GENOMIC DNA]</scope>
    <source>
        <strain evidence="9">SL2-1</strain>
    </source>
</reference>
<comment type="subcellular location">
    <subcellularLocation>
        <location evidence="1">Cell membrane</location>
        <topology evidence="1">Multi-pass membrane protein</topology>
    </subcellularLocation>
</comment>
<feature type="domain" description="DUF2179" evidence="7">
    <location>
        <begin position="228"/>
        <end position="281"/>
    </location>
</feature>
<feature type="transmembrane region" description="Helical" evidence="6">
    <location>
        <begin position="42"/>
        <end position="75"/>
    </location>
</feature>
<evidence type="ECO:0000313" key="8">
    <source>
        <dbReference type="EMBL" id="ARU47519.1"/>
    </source>
</evidence>
<dbReference type="Gene3D" id="3.30.70.120">
    <property type="match status" value="1"/>
</dbReference>
<organism evidence="8 9">
    <name type="scientific">Sulfurospirillum diekertiae</name>
    <dbReference type="NCBI Taxonomy" id="1854492"/>
    <lineage>
        <taxon>Bacteria</taxon>
        <taxon>Pseudomonadati</taxon>
        <taxon>Campylobacterota</taxon>
        <taxon>Epsilonproteobacteria</taxon>
        <taxon>Campylobacterales</taxon>
        <taxon>Sulfurospirillaceae</taxon>
        <taxon>Sulfurospirillum</taxon>
    </lineage>
</organism>
<keyword evidence="9" id="KW-1185">Reference proteome</keyword>
<dbReference type="PANTHER" id="PTHR33545">
    <property type="entry name" value="UPF0750 MEMBRANE PROTEIN YITT-RELATED"/>
    <property type="match status" value="1"/>
</dbReference>
<dbReference type="InterPro" id="IPR019264">
    <property type="entry name" value="DUF2179"/>
</dbReference>
<keyword evidence="5 6" id="KW-0472">Membrane</keyword>
<evidence type="ECO:0000256" key="3">
    <source>
        <dbReference type="ARBA" id="ARBA00022692"/>
    </source>
</evidence>
<keyword evidence="2" id="KW-1003">Cell membrane</keyword>
<proteinExistence type="predicted"/>
<feature type="transmembrane region" description="Helical" evidence="6">
    <location>
        <begin position="111"/>
        <end position="130"/>
    </location>
</feature>
<feature type="transmembrane region" description="Helical" evidence="6">
    <location>
        <begin position="157"/>
        <end position="173"/>
    </location>
</feature>
<dbReference type="KEGG" id="suls:Sdiek1_0336"/>
<name>A0A1Y0HHD3_9BACT</name>
<accession>A0A1Y0HHD3</accession>
<dbReference type="PANTHER" id="PTHR33545:SF5">
    <property type="entry name" value="UPF0750 MEMBRANE PROTEIN YITT"/>
    <property type="match status" value="1"/>
</dbReference>
<evidence type="ECO:0000259" key="7">
    <source>
        <dbReference type="Pfam" id="PF10035"/>
    </source>
</evidence>
<dbReference type="GO" id="GO:0005886">
    <property type="term" value="C:plasma membrane"/>
    <property type="evidence" value="ECO:0007669"/>
    <property type="project" value="UniProtKB-SubCell"/>
</dbReference>
<dbReference type="Proteomes" id="UP000196005">
    <property type="component" value="Chromosome"/>
</dbReference>
<dbReference type="InterPro" id="IPR015867">
    <property type="entry name" value="N-reg_PII/ATP_PRibTrfase_C"/>
</dbReference>
<evidence type="ECO:0000313" key="9">
    <source>
        <dbReference type="Proteomes" id="UP000196005"/>
    </source>
</evidence>